<dbReference type="Proteomes" id="UP000001578">
    <property type="component" value="Chromosome"/>
</dbReference>
<feature type="domain" description="Terminase ATPase subunit N-terminal" evidence="1">
    <location>
        <begin position="64"/>
        <end position="96"/>
    </location>
</feature>
<accession>A4IQU8</accession>
<dbReference type="HOGENOM" id="CLU_1747032_0_0_9"/>
<reference evidence="2 3" key="1">
    <citation type="journal article" date="2007" name="Proc. Natl. Acad. Sci. U.S.A.">
        <title>Genome and proteome of long-chain alkane degrading Geobacillus thermodenitrificans NG80-2 isolated from a deep-subsurface oil reservoir.</title>
        <authorList>
            <person name="Feng L."/>
            <person name="Wang W."/>
            <person name="Cheng J."/>
            <person name="Ren Y."/>
            <person name="Zhao G."/>
            <person name="Gao C."/>
            <person name="Tang Y."/>
            <person name="Liu X."/>
            <person name="Han W."/>
            <person name="Peng X."/>
            <person name="Liu R."/>
            <person name="Wang L."/>
        </authorList>
    </citation>
    <scope>NUCLEOTIDE SEQUENCE [LARGE SCALE GENOMIC DNA]</scope>
    <source>
        <strain evidence="2 3">NG80-2</strain>
    </source>
</reference>
<dbReference type="EMBL" id="CP000557">
    <property type="protein sequence ID" value="ABO67702.1"/>
    <property type="molecule type" value="Genomic_DNA"/>
</dbReference>
<evidence type="ECO:0000313" key="3">
    <source>
        <dbReference type="Proteomes" id="UP000001578"/>
    </source>
</evidence>
<protein>
    <recommendedName>
        <fullName evidence="1">Terminase ATPase subunit N-terminal domain-containing protein</fullName>
    </recommendedName>
</protein>
<dbReference type="InterPro" id="IPR010332">
    <property type="entry name" value="ATPase_terminase-su_N"/>
</dbReference>
<dbReference type="Pfam" id="PF06056">
    <property type="entry name" value="Terminase_5"/>
    <property type="match status" value="1"/>
</dbReference>
<proteinExistence type="predicted"/>
<dbReference type="AlphaFoldDB" id="A4IQU8"/>
<organism evidence="2 3">
    <name type="scientific">Geobacillus thermodenitrificans (strain NG80-2)</name>
    <dbReference type="NCBI Taxonomy" id="420246"/>
    <lineage>
        <taxon>Bacteria</taxon>
        <taxon>Bacillati</taxon>
        <taxon>Bacillota</taxon>
        <taxon>Bacilli</taxon>
        <taxon>Bacillales</taxon>
        <taxon>Anoxybacillaceae</taxon>
        <taxon>Geobacillus</taxon>
    </lineage>
</organism>
<name>A4IQU8_GEOTN</name>
<dbReference type="KEGG" id="gtn:GTNG_2356"/>
<gene>
    <name evidence="2" type="ordered locus">GTNG_2356</name>
</gene>
<evidence type="ECO:0000313" key="2">
    <source>
        <dbReference type="EMBL" id="ABO67702.1"/>
    </source>
</evidence>
<evidence type="ECO:0000259" key="1">
    <source>
        <dbReference type="Pfam" id="PF06056"/>
    </source>
</evidence>
<sequence length="149" mass="17316">MQQWATSSRASLETEMKVQRLLKLPTALGTLRITNTVSWGRAMEGVNRIPRQRGYEARDREEIMKKAKYLHEEGYRHVKIAMMLGISRGTLMRWNKEQGVFQTRAPGEAGKLAVKNIVITRTVFLISKPRIRLILRLNRKYEIFSSLMI</sequence>